<keyword evidence="4" id="KW-1185">Reference proteome</keyword>
<evidence type="ECO:0000256" key="1">
    <source>
        <dbReference type="SAM" id="MobiDB-lite"/>
    </source>
</evidence>
<dbReference type="CDD" id="cd02549">
    <property type="entry name" value="Peptidase_C39A"/>
    <property type="match status" value="1"/>
</dbReference>
<dbReference type="InterPro" id="IPR016997">
    <property type="entry name" value="UCP032442"/>
</dbReference>
<dbReference type="Pfam" id="PF13529">
    <property type="entry name" value="Peptidase_C39_2"/>
    <property type="match status" value="1"/>
</dbReference>
<reference evidence="3 4" key="1">
    <citation type="submission" date="2020-08" db="EMBL/GenBank/DDBJ databases">
        <title>Genomic Encyclopedia of Type Strains, Phase IV (KMG-IV): sequencing the most valuable type-strain genomes for metagenomic binning, comparative biology and taxonomic classification.</title>
        <authorList>
            <person name="Goeker M."/>
        </authorList>
    </citation>
    <scope>NUCLEOTIDE SEQUENCE [LARGE SCALE GENOMIC DNA]</scope>
    <source>
        <strain evidence="3 4">DSM 19612</strain>
    </source>
</reference>
<feature type="domain" description="Peptidase C39-like" evidence="2">
    <location>
        <begin position="75"/>
        <end position="235"/>
    </location>
</feature>
<feature type="region of interest" description="Disordered" evidence="1">
    <location>
        <begin position="27"/>
        <end position="47"/>
    </location>
</feature>
<dbReference type="PIRSF" id="PIRSF032442">
    <property type="entry name" value="UCP032442"/>
    <property type="match status" value="1"/>
</dbReference>
<dbReference type="InterPro" id="IPR039563">
    <property type="entry name" value="Peptidase_C39_single_dom"/>
</dbReference>
<dbReference type="AlphaFoldDB" id="A0A841PZE0"/>
<dbReference type="EMBL" id="JACHGH010000003">
    <property type="protein sequence ID" value="MBB6452731.1"/>
    <property type="molecule type" value="Genomic_DNA"/>
</dbReference>
<accession>A0A841PZE0</accession>
<dbReference type="RefSeq" id="WP_174495290.1">
    <property type="nucleotide sequence ID" value="NZ_CADDWK010000003.1"/>
</dbReference>
<dbReference type="InterPro" id="IPR039564">
    <property type="entry name" value="Peptidase_C39-like"/>
</dbReference>
<sequence length="264" mass="30619">MKYRNLFCLLVFTIACSPPQEELEITPEKQGHFENNSRSNVSLPNNYSTNKLNTNQQDNIALQNQNQNIQDKVMLDVPIINQNPELKYGCEVTSLAMVLQYAGHKVSKLELAEKLIKDDDQLQRTDKYSITCFFSCYIPNKTFIWISPARNHPMIRLMENYMGEKTVNLTGQSFDNLLRQIDKEKPVVVWTTGDYKTPDRWESWRHGEQTIETPLDLHAVVLVGYEQDYVYINDPLSGVKDQKVGKTTFIESWKALEKRAISYE</sequence>
<organism evidence="3 4">
    <name type="scientific">Salirhabdus euzebyi</name>
    <dbReference type="NCBI Taxonomy" id="394506"/>
    <lineage>
        <taxon>Bacteria</taxon>
        <taxon>Bacillati</taxon>
        <taxon>Bacillota</taxon>
        <taxon>Bacilli</taxon>
        <taxon>Bacillales</taxon>
        <taxon>Bacillaceae</taxon>
        <taxon>Salirhabdus</taxon>
    </lineage>
</organism>
<dbReference type="Gene3D" id="3.90.70.10">
    <property type="entry name" value="Cysteine proteinases"/>
    <property type="match status" value="1"/>
</dbReference>
<name>A0A841PZE0_9BACI</name>
<proteinExistence type="predicted"/>
<gene>
    <name evidence="3" type="ORF">HNQ94_001177</name>
</gene>
<evidence type="ECO:0000259" key="2">
    <source>
        <dbReference type="Pfam" id="PF13529"/>
    </source>
</evidence>
<evidence type="ECO:0000313" key="4">
    <source>
        <dbReference type="Proteomes" id="UP000581688"/>
    </source>
</evidence>
<dbReference type="PROSITE" id="PS51257">
    <property type="entry name" value="PROKAR_LIPOPROTEIN"/>
    <property type="match status" value="1"/>
</dbReference>
<protein>
    <submittedName>
        <fullName evidence="3">Uncharacterized protein YvpB</fullName>
    </submittedName>
</protein>
<dbReference type="PANTHER" id="PTHR37806">
    <property type="entry name" value="LMO0724 PROTEIN"/>
    <property type="match status" value="1"/>
</dbReference>
<dbReference type="PANTHER" id="PTHR37806:SF1">
    <property type="entry name" value="PEPTIDASE C39-LIKE DOMAIN-CONTAINING PROTEIN"/>
    <property type="match status" value="1"/>
</dbReference>
<dbReference type="Proteomes" id="UP000581688">
    <property type="component" value="Unassembled WGS sequence"/>
</dbReference>
<feature type="compositionally biased region" description="Polar residues" evidence="1">
    <location>
        <begin position="33"/>
        <end position="47"/>
    </location>
</feature>
<evidence type="ECO:0000313" key="3">
    <source>
        <dbReference type="EMBL" id="MBB6452731.1"/>
    </source>
</evidence>
<comment type="caution">
    <text evidence="3">The sequence shown here is derived from an EMBL/GenBank/DDBJ whole genome shotgun (WGS) entry which is preliminary data.</text>
</comment>